<gene>
    <name evidence="4" type="ORF">BD833_107150</name>
</gene>
<evidence type="ECO:0000313" key="4">
    <source>
        <dbReference type="EMBL" id="TYP87210.1"/>
    </source>
</evidence>
<dbReference type="PROSITE" id="PS51677">
    <property type="entry name" value="NODB"/>
    <property type="match status" value="1"/>
</dbReference>
<dbReference type="InterPro" id="IPR002509">
    <property type="entry name" value="NODB_dom"/>
</dbReference>
<comment type="subcellular location">
    <subcellularLocation>
        <location evidence="1">Secreted</location>
    </subcellularLocation>
</comment>
<evidence type="ECO:0000256" key="1">
    <source>
        <dbReference type="ARBA" id="ARBA00004613"/>
    </source>
</evidence>
<dbReference type="SUPFAM" id="SSF88713">
    <property type="entry name" value="Glycoside hydrolase/deacetylase"/>
    <property type="match status" value="1"/>
</dbReference>
<dbReference type="AlphaFoldDB" id="A0A5S5CTX8"/>
<name>A0A5S5CTX8_9ACTN</name>
<dbReference type="Gene3D" id="3.20.20.370">
    <property type="entry name" value="Glycoside hydrolase/deacetylase"/>
    <property type="match status" value="1"/>
</dbReference>
<proteinExistence type="predicted"/>
<evidence type="ECO:0000259" key="3">
    <source>
        <dbReference type="PROSITE" id="PS51677"/>
    </source>
</evidence>
<dbReference type="PANTHER" id="PTHR34216:SF3">
    <property type="entry name" value="POLY-BETA-1,6-N-ACETYL-D-GLUCOSAMINE N-DEACETYLASE"/>
    <property type="match status" value="1"/>
</dbReference>
<dbReference type="Proteomes" id="UP000322499">
    <property type="component" value="Unassembled WGS sequence"/>
</dbReference>
<keyword evidence="5" id="KW-1185">Reference proteome</keyword>
<comment type="caution">
    <text evidence="4">The sequence shown here is derived from an EMBL/GenBank/DDBJ whole genome shotgun (WGS) entry which is preliminary data.</text>
</comment>
<protein>
    <submittedName>
        <fullName evidence="4">Polysaccharide deacetylase</fullName>
    </submittedName>
</protein>
<feature type="domain" description="NodB homology" evidence="3">
    <location>
        <begin position="59"/>
        <end position="262"/>
    </location>
</feature>
<dbReference type="GO" id="GO:0016810">
    <property type="term" value="F:hydrolase activity, acting on carbon-nitrogen (but not peptide) bonds"/>
    <property type="evidence" value="ECO:0007669"/>
    <property type="project" value="InterPro"/>
</dbReference>
<dbReference type="InterPro" id="IPR011330">
    <property type="entry name" value="Glyco_hydro/deAcase_b/a-brl"/>
</dbReference>
<dbReference type="InterPro" id="IPR051398">
    <property type="entry name" value="Polysacch_Deacetylase"/>
</dbReference>
<organism evidence="4 5">
    <name type="scientific">Blastococcus xanthinilyticus</name>
    <dbReference type="NCBI Taxonomy" id="1564164"/>
    <lineage>
        <taxon>Bacteria</taxon>
        <taxon>Bacillati</taxon>
        <taxon>Actinomycetota</taxon>
        <taxon>Actinomycetes</taxon>
        <taxon>Geodermatophilales</taxon>
        <taxon>Geodermatophilaceae</taxon>
        <taxon>Blastococcus</taxon>
    </lineage>
</organism>
<dbReference type="CDD" id="cd10918">
    <property type="entry name" value="CE4_NodB_like_5s_6s"/>
    <property type="match status" value="1"/>
</dbReference>
<reference evidence="4 5" key="1">
    <citation type="submission" date="2019-07" db="EMBL/GenBank/DDBJ databases">
        <title>Genomic Encyclopedia of Archaeal and Bacterial Type Strains, Phase II (KMG-II): from individual species to whole genera.</title>
        <authorList>
            <person name="Goeker M."/>
        </authorList>
    </citation>
    <scope>NUCLEOTIDE SEQUENCE [LARGE SCALE GENOMIC DNA]</scope>
    <source>
        <strain evidence="4 5">DSM 46842</strain>
    </source>
</reference>
<dbReference type="Pfam" id="PF01522">
    <property type="entry name" value="Polysacc_deac_1"/>
    <property type="match status" value="1"/>
</dbReference>
<dbReference type="GO" id="GO:0005975">
    <property type="term" value="P:carbohydrate metabolic process"/>
    <property type="evidence" value="ECO:0007669"/>
    <property type="project" value="InterPro"/>
</dbReference>
<sequence length="262" mass="28142">MPVLLYHAVTDSPGRHVAPFSVSPAEFARQLDLVLDAGYRCVTAGELVRLRAERAAPGRLAVITFDDGYADFATAALPALRARSLVSTLYVTTGWLAGGGAREPGPSDPMLAWSQLPELEAAGVELGAHSHSHPQLDTLGRAALDEELRRPKQLLEDALGHEVPGMAYPHGYSGPRVRRATRAAGYGSGAAVRNALHRPDDDPFAVSRLMLMRGTTTEQFGAWLAGVDGRSGSPLAGWATVGWRAYRRGRALVRRRPGSAYR</sequence>
<dbReference type="EMBL" id="VNHW01000007">
    <property type="protein sequence ID" value="TYP87210.1"/>
    <property type="molecule type" value="Genomic_DNA"/>
</dbReference>
<accession>A0A5S5CTX8</accession>
<dbReference type="GO" id="GO:0005576">
    <property type="term" value="C:extracellular region"/>
    <property type="evidence" value="ECO:0007669"/>
    <property type="project" value="UniProtKB-SubCell"/>
</dbReference>
<evidence type="ECO:0000256" key="2">
    <source>
        <dbReference type="ARBA" id="ARBA00022729"/>
    </source>
</evidence>
<dbReference type="PANTHER" id="PTHR34216">
    <property type="match status" value="1"/>
</dbReference>
<keyword evidence="2" id="KW-0732">Signal</keyword>
<evidence type="ECO:0000313" key="5">
    <source>
        <dbReference type="Proteomes" id="UP000322499"/>
    </source>
</evidence>